<dbReference type="Proteomes" id="UP001610334">
    <property type="component" value="Unassembled WGS sequence"/>
</dbReference>
<keyword evidence="2" id="KW-1185">Reference proteome</keyword>
<evidence type="ECO:0000313" key="1">
    <source>
        <dbReference type="EMBL" id="KAL2802959.1"/>
    </source>
</evidence>
<protein>
    <submittedName>
        <fullName evidence="1">Kinase-like domain-containing protein</fullName>
    </submittedName>
</protein>
<dbReference type="PANTHER" id="PTHR11909">
    <property type="entry name" value="CASEIN KINASE-RELATED"/>
    <property type="match status" value="1"/>
</dbReference>
<organism evidence="1 2">
    <name type="scientific">Aspergillus granulosus</name>
    <dbReference type="NCBI Taxonomy" id="176169"/>
    <lineage>
        <taxon>Eukaryota</taxon>
        <taxon>Fungi</taxon>
        <taxon>Dikarya</taxon>
        <taxon>Ascomycota</taxon>
        <taxon>Pezizomycotina</taxon>
        <taxon>Eurotiomycetes</taxon>
        <taxon>Eurotiomycetidae</taxon>
        <taxon>Eurotiales</taxon>
        <taxon>Aspergillaceae</taxon>
        <taxon>Aspergillus</taxon>
        <taxon>Aspergillus subgen. Nidulantes</taxon>
    </lineage>
</organism>
<name>A0ABR4GV68_9EURO</name>
<accession>A0ABR4GV68</accession>
<dbReference type="EMBL" id="JBFXLT010000156">
    <property type="protein sequence ID" value="KAL2802959.1"/>
    <property type="molecule type" value="Genomic_DNA"/>
</dbReference>
<dbReference type="Gene3D" id="1.10.510.10">
    <property type="entry name" value="Transferase(Phosphotransferase) domain 1"/>
    <property type="match status" value="1"/>
</dbReference>
<reference evidence="1 2" key="1">
    <citation type="submission" date="2024-07" db="EMBL/GenBank/DDBJ databases">
        <title>Section-level genome sequencing and comparative genomics of Aspergillus sections Usti and Cavernicolus.</title>
        <authorList>
            <consortium name="Lawrence Berkeley National Laboratory"/>
            <person name="Nybo J.L."/>
            <person name="Vesth T.C."/>
            <person name="Theobald S."/>
            <person name="Frisvad J.C."/>
            <person name="Larsen T.O."/>
            <person name="Kjaerboelling I."/>
            <person name="Rothschild-Mancinelli K."/>
            <person name="Lyhne E.K."/>
            <person name="Kogle M.E."/>
            <person name="Barry K."/>
            <person name="Clum A."/>
            <person name="Na H."/>
            <person name="Ledsgaard L."/>
            <person name="Lin J."/>
            <person name="Lipzen A."/>
            <person name="Kuo A."/>
            <person name="Riley R."/>
            <person name="Mondo S."/>
            <person name="Labutti K."/>
            <person name="Haridas S."/>
            <person name="Pangalinan J."/>
            <person name="Salamov A.A."/>
            <person name="Simmons B.A."/>
            <person name="Magnuson J.K."/>
            <person name="Chen J."/>
            <person name="Drula E."/>
            <person name="Henrissat B."/>
            <person name="Wiebenga A."/>
            <person name="Lubbers R.J."/>
            <person name="Gomes A.C."/>
            <person name="Makela M.R."/>
            <person name="Stajich J."/>
            <person name="Grigoriev I.V."/>
            <person name="Mortensen U.H."/>
            <person name="De Vries R.P."/>
            <person name="Baker S.E."/>
            <person name="Andersen M.R."/>
        </authorList>
    </citation>
    <scope>NUCLEOTIDE SEQUENCE [LARGE SCALE GENOMIC DNA]</scope>
    <source>
        <strain evidence="1 2">CBS 588.65</strain>
    </source>
</reference>
<proteinExistence type="predicted"/>
<dbReference type="InterPro" id="IPR050235">
    <property type="entry name" value="CK1_Ser-Thr_kinase"/>
</dbReference>
<dbReference type="SUPFAM" id="SSF56112">
    <property type="entry name" value="Protein kinase-like (PK-like)"/>
    <property type="match status" value="1"/>
</dbReference>
<dbReference type="InterPro" id="IPR011009">
    <property type="entry name" value="Kinase-like_dom_sf"/>
</dbReference>
<comment type="caution">
    <text evidence="1">The sequence shown here is derived from an EMBL/GenBank/DDBJ whole genome shotgun (WGS) entry which is preliminary data.</text>
</comment>
<gene>
    <name evidence="1" type="ORF">BJX63DRAFT_437381</name>
</gene>
<sequence length="410" mass="46634">MENENCNDIGPFKVLQWPRAPGEVGHAIHKVTHENAFIKCEWLQPLAHEALTLQAAAGGVGIPAFHWLETINGKDIMLMEPHGPSLEEVFHQSGRYISVQTLLGFADQLLSRVEFIHSRNIIHGNLTPWSFALGLGWQTQQLLLVDLNTQGDQHTASDDLNAVSNILNYLYSGAESWEDYQEGGKTIPPFDIFRRAISTRSDSINYDSLHRIFQEAYKDLAVNMAIALDLAGPRAIGDGLSPNMGALSMLTTNELFDSLEAALRDAGTIATQGLSGETTIRSFEDILDIYLVLLVRDRPSWKKEEYLGGAYYLPNRIWRDIRWFLSRNLNSLGTVRLELNAQAYRFMTAAYEIKPSYRRYWVSYLLLLSRERKEVEPPCGKAAWIQTIFYWQDIWNKLVAEESKRKEARV</sequence>
<evidence type="ECO:0000313" key="2">
    <source>
        <dbReference type="Proteomes" id="UP001610334"/>
    </source>
</evidence>